<dbReference type="EMBL" id="CP069389">
    <property type="protein sequence ID" value="QRN90263.1"/>
    <property type="molecule type" value="Genomic_DNA"/>
</dbReference>
<accession>A0AB37HKZ1</accession>
<name>A0AB37HKZ1_MAMSC</name>
<proteinExistence type="predicted"/>
<reference evidence="1" key="1">
    <citation type="submission" date="2021-02" db="EMBL/GenBank/DDBJ databases">
        <title>cfr and optrA-positive Staphylococcus spp.</title>
        <authorList>
            <person name="Chen L."/>
        </authorList>
    </citation>
    <scope>NUCLEOTIDE SEQUENCE</scope>
    <source>
        <strain evidence="1">GDQ20D70P</strain>
    </source>
</reference>
<dbReference type="AlphaFoldDB" id="A0AB37HKZ1"/>
<sequence length="97" mass="11644">MIACYKTFITEDGKIKKYSTGQVILEDMNITYQEILKYINKADRVEKFIYGIKLYFDEKEKYSITIKSLYNVTIKKRENAQEYINRLYNVNSQLTLF</sequence>
<dbReference type="Proteomes" id="UP000640299">
    <property type="component" value="Chromosome"/>
</dbReference>
<protein>
    <recommendedName>
        <fullName evidence="3">Homing endonuclease LAGLIDADG domain-containing protein</fullName>
    </recommendedName>
</protein>
<evidence type="ECO:0000313" key="1">
    <source>
        <dbReference type="EMBL" id="QRN90263.1"/>
    </source>
</evidence>
<evidence type="ECO:0008006" key="3">
    <source>
        <dbReference type="Google" id="ProtNLM"/>
    </source>
</evidence>
<dbReference type="RefSeq" id="WP_204178247.1">
    <property type="nucleotide sequence ID" value="NZ_CP069389.1"/>
</dbReference>
<organism evidence="1 2">
    <name type="scientific">Mammaliicoccus sciuri</name>
    <name type="common">Staphylococcus sciuri</name>
    <dbReference type="NCBI Taxonomy" id="1296"/>
    <lineage>
        <taxon>Bacteria</taxon>
        <taxon>Bacillati</taxon>
        <taxon>Bacillota</taxon>
        <taxon>Bacilli</taxon>
        <taxon>Bacillales</taxon>
        <taxon>Staphylococcaceae</taxon>
        <taxon>Mammaliicoccus</taxon>
    </lineage>
</organism>
<evidence type="ECO:0000313" key="2">
    <source>
        <dbReference type="Proteomes" id="UP000640299"/>
    </source>
</evidence>
<gene>
    <name evidence="1" type="ORF">JRU67_09325</name>
</gene>